<dbReference type="GO" id="GO:0005730">
    <property type="term" value="C:nucleolus"/>
    <property type="evidence" value="ECO:0007669"/>
    <property type="project" value="UniProtKB-SubCell"/>
</dbReference>
<evidence type="ECO:0000256" key="5">
    <source>
        <dbReference type="ARBA" id="ARBA00023242"/>
    </source>
</evidence>
<feature type="region of interest" description="Disordered" evidence="6">
    <location>
        <begin position="1"/>
        <end position="21"/>
    </location>
</feature>
<sequence>MSSTPSGTKRKAPEASGSGTSITILEASTSVGPAWVNFPANRPSKKTPFKVYRRENDTEELDFARQETLIAGETGDMEFYSVNKDLGIPEENYTCQYVPALYDPATNSLVVHPSTPTYILAQRVKRLKSMGQTTNLSNPMEQRMLKRDQLGETFGTRKAKSRIKAVERNKVDAEAQAGVKDHLLSSIEVAAQNIPTAEALEQLANSVGRHPPANMDTTDPEQVYPLDKLIPTEEYASIDPDPIIKASDDRERMQMLPFPHSRWIEQKLRLALNMPFGAKKSTVRVLYYISCIRQFQKMKKALGRSDDLVEKMNGMPKVIIDGLVKRFTETAKGSSTPTITAAMENKLMAYQFALRLRCENYACDVEPIAADLKLPTNKIKEIFKSIGCTVDRPTAADRERLGMNGQEAKASTAILQAPPVFPKAKKGGPAKR</sequence>
<evidence type="ECO:0000256" key="6">
    <source>
        <dbReference type="SAM" id="MobiDB-lite"/>
    </source>
</evidence>
<gene>
    <name evidence="7" type="ORF">FFLO_06234</name>
</gene>
<dbReference type="Proteomes" id="UP000812966">
    <property type="component" value="Unassembled WGS sequence"/>
</dbReference>
<keyword evidence="5" id="KW-0539">Nucleus</keyword>
<comment type="similarity">
    <text evidence="2">Belongs to the eukaryotic RPA49/POLR1E RNA polymerase subunit family.</text>
</comment>
<evidence type="ECO:0000256" key="4">
    <source>
        <dbReference type="ARBA" id="ARBA00023163"/>
    </source>
</evidence>
<comment type="subcellular location">
    <subcellularLocation>
        <location evidence="1">Nucleus</location>
        <location evidence="1">Nucleolus</location>
    </subcellularLocation>
</comment>
<dbReference type="PANTHER" id="PTHR14440">
    <property type="entry name" value="DNA-DIRECTED RNA POLYMERASE I SUBUNIT RPA49"/>
    <property type="match status" value="1"/>
</dbReference>
<evidence type="ECO:0000256" key="2">
    <source>
        <dbReference type="ARBA" id="ARBA00009430"/>
    </source>
</evidence>
<dbReference type="GO" id="GO:0000428">
    <property type="term" value="C:DNA-directed RNA polymerase complex"/>
    <property type="evidence" value="ECO:0007669"/>
    <property type="project" value="UniProtKB-KW"/>
</dbReference>
<name>A0A8K0JF96_9TREE</name>
<evidence type="ECO:0000256" key="1">
    <source>
        <dbReference type="ARBA" id="ARBA00004604"/>
    </source>
</evidence>
<dbReference type="EMBL" id="JABELV010000190">
    <property type="protein sequence ID" value="KAG7528323.1"/>
    <property type="molecule type" value="Genomic_DNA"/>
</dbReference>
<dbReference type="GO" id="GO:0006351">
    <property type="term" value="P:DNA-templated transcription"/>
    <property type="evidence" value="ECO:0007669"/>
    <property type="project" value="InterPro"/>
</dbReference>
<evidence type="ECO:0000313" key="8">
    <source>
        <dbReference type="Proteomes" id="UP000812966"/>
    </source>
</evidence>
<evidence type="ECO:0000313" key="7">
    <source>
        <dbReference type="EMBL" id="KAG7528323.1"/>
    </source>
</evidence>
<dbReference type="GO" id="GO:0003677">
    <property type="term" value="F:DNA binding"/>
    <property type="evidence" value="ECO:0007669"/>
    <property type="project" value="InterPro"/>
</dbReference>
<comment type="caution">
    <text evidence="7">The sequence shown here is derived from an EMBL/GenBank/DDBJ whole genome shotgun (WGS) entry which is preliminary data.</text>
</comment>
<evidence type="ECO:0008006" key="9">
    <source>
        <dbReference type="Google" id="ProtNLM"/>
    </source>
</evidence>
<reference evidence="7" key="1">
    <citation type="submission" date="2020-04" db="EMBL/GenBank/DDBJ databases">
        <title>Analysis of mating type loci in Filobasidium floriforme.</title>
        <authorList>
            <person name="Nowrousian M."/>
        </authorList>
    </citation>
    <scope>NUCLEOTIDE SEQUENCE</scope>
    <source>
        <strain evidence="7">CBS 6242</strain>
    </source>
</reference>
<accession>A0A8K0JF96</accession>
<dbReference type="InterPro" id="IPR009668">
    <property type="entry name" value="RNA_pol-assoc_fac_A49-like"/>
</dbReference>
<evidence type="ECO:0000256" key="3">
    <source>
        <dbReference type="ARBA" id="ARBA00022478"/>
    </source>
</evidence>
<proteinExistence type="inferred from homology"/>
<protein>
    <recommendedName>
        <fullName evidence="9">RNA polymerase I associated factor, A49-like protein</fullName>
    </recommendedName>
</protein>
<dbReference type="Pfam" id="PF06870">
    <property type="entry name" value="RNA_pol_I_A49"/>
    <property type="match status" value="1"/>
</dbReference>
<organism evidence="7 8">
    <name type="scientific">Filobasidium floriforme</name>
    <dbReference type="NCBI Taxonomy" id="5210"/>
    <lineage>
        <taxon>Eukaryota</taxon>
        <taxon>Fungi</taxon>
        <taxon>Dikarya</taxon>
        <taxon>Basidiomycota</taxon>
        <taxon>Agaricomycotina</taxon>
        <taxon>Tremellomycetes</taxon>
        <taxon>Filobasidiales</taxon>
        <taxon>Filobasidiaceae</taxon>
        <taxon>Filobasidium</taxon>
    </lineage>
</organism>
<keyword evidence="3" id="KW-0240">DNA-directed RNA polymerase</keyword>
<dbReference type="AlphaFoldDB" id="A0A8K0JF96"/>
<keyword evidence="8" id="KW-1185">Reference proteome</keyword>
<dbReference type="OrthoDB" id="532500at2759"/>
<keyword evidence="4" id="KW-0804">Transcription</keyword>